<proteinExistence type="inferred from homology"/>
<feature type="transmembrane region" description="Helical" evidence="7">
    <location>
        <begin position="95"/>
        <end position="113"/>
    </location>
</feature>
<feature type="transmembrane region" description="Helical" evidence="7">
    <location>
        <begin position="24"/>
        <end position="49"/>
    </location>
</feature>
<dbReference type="GO" id="GO:0070069">
    <property type="term" value="C:cytochrome complex"/>
    <property type="evidence" value="ECO:0007669"/>
    <property type="project" value="TreeGrafter"/>
</dbReference>
<dbReference type="PANTHER" id="PTHR43141">
    <property type="entry name" value="CYTOCHROME BD2 SUBUNIT II"/>
    <property type="match status" value="1"/>
</dbReference>
<accession>A0A6B2R203</accession>
<sequence>MISALAASLGLGVTQPDFWMPLLMMLLLLALILGGTLFDGFDIGVGVLLRTAPASERPAMMVGLSPWRDANEFWFLLAIGLFLSAFPLAWGAMLAHLYIPMTITIAGVVLRSVSFEFRIRAASEHRAKWINRFWFGSVLTAFGHGMLLASIATGYQKDGPSIWFGVFIGICAIAGYALLGACWMVMRTRGVLQSLSVAWARHSIRWTAAGMAAVSIALGLSNPAIFYKWSSSTNLALAASVWVVMLGCFVSIDMILSRVTQPKYEMLSWMPFSFCLVLFVLMLGGLTYSMFPFVILDQLTLWDAAASVDALQLVLAATIVAVPVMLIFNLLGYRRLFGQAG</sequence>
<feature type="transmembrane region" description="Helical" evidence="7">
    <location>
        <begin position="133"/>
        <end position="155"/>
    </location>
</feature>
<dbReference type="AlphaFoldDB" id="A0A6B2R203"/>
<evidence type="ECO:0000256" key="6">
    <source>
        <dbReference type="ARBA" id="ARBA00023136"/>
    </source>
</evidence>
<evidence type="ECO:0000256" key="7">
    <source>
        <dbReference type="SAM" id="Phobius"/>
    </source>
</evidence>
<dbReference type="RefSeq" id="WP_163653519.1">
    <property type="nucleotide sequence ID" value="NZ_JAAGRN010000004.1"/>
</dbReference>
<dbReference type="PANTHER" id="PTHR43141:SF2">
    <property type="entry name" value="BLR3729 PROTEIN"/>
    <property type="match status" value="1"/>
</dbReference>
<evidence type="ECO:0000313" key="8">
    <source>
        <dbReference type="EMBL" id="NDY83037.1"/>
    </source>
</evidence>
<comment type="subcellular location">
    <subcellularLocation>
        <location evidence="1">Cell membrane</location>
        <topology evidence="1">Multi-pass membrane protein</topology>
    </subcellularLocation>
</comment>
<keyword evidence="3" id="KW-1003">Cell membrane</keyword>
<feature type="transmembrane region" description="Helical" evidence="7">
    <location>
        <begin position="70"/>
        <end position="89"/>
    </location>
</feature>
<gene>
    <name evidence="8" type="ORF">G3I67_07325</name>
</gene>
<feature type="transmembrane region" description="Helical" evidence="7">
    <location>
        <begin position="206"/>
        <end position="229"/>
    </location>
</feature>
<keyword evidence="5 7" id="KW-1133">Transmembrane helix</keyword>
<dbReference type="GO" id="GO:0016682">
    <property type="term" value="F:oxidoreductase activity, acting on diphenols and related substances as donors, oxygen as acceptor"/>
    <property type="evidence" value="ECO:0007669"/>
    <property type="project" value="TreeGrafter"/>
</dbReference>
<comment type="similarity">
    <text evidence="2">Belongs to the cytochrome ubiquinol oxidase subunit 2 family.</text>
</comment>
<reference evidence="8" key="1">
    <citation type="submission" date="2020-02" db="EMBL/GenBank/DDBJ databases">
        <authorList>
            <person name="Chen W.-M."/>
        </authorList>
    </citation>
    <scope>NUCLEOTIDE SEQUENCE</scope>
    <source>
        <strain evidence="8">NBD-18</strain>
    </source>
</reference>
<dbReference type="EMBL" id="JAAGRN010000004">
    <property type="protein sequence ID" value="NDY83037.1"/>
    <property type="molecule type" value="Genomic_DNA"/>
</dbReference>
<protein>
    <submittedName>
        <fullName evidence="8">Cytochrome d ubiquinol oxidase subunit II</fullName>
    </submittedName>
</protein>
<comment type="caution">
    <text evidence="8">The sequence shown here is derived from an EMBL/GenBank/DDBJ whole genome shotgun (WGS) entry which is preliminary data.</text>
</comment>
<keyword evidence="4 7" id="KW-0812">Transmembrane</keyword>
<feature type="transmembrane region" description="Helical" evidence="7">
    <location>
        <begin position="161"/>
        <end position="185"/>
    </location>
</feature>
<dbReference type="GO" id="GO:0009055">
    <property type="term" value="F:electron transfer activity"/>
    <property type="evidence" value="ECO:0007669"/>
    <property type="project" value="TreeGrafter"/>
</dbReference>
<feature type="transmembrane region" description="Helical" evidence="7">
    <location>
        <begin position="311"/>
        <end position="331"/>
    </location>
</feature>
<evidence type="ECO:0000256" key="3">
    <source>
        <dbReference type="ARBA" id="ARBA00022475"/>
    </source>
</evidence>
<evidence type="ECO:0000256" key="5">
    <source>
        <dbReference type="ARBA" id="ARBA00022989"/>
    </source>
</evidence>
<feature type="transmembrane region" description="Helical" evidence="7">
    <location>
        <begin position="268"/>
        <end position="291"/>
    </location>
</feature>
<keyword evidence="6 7" id="KW-0472">Membrane</keyword>
<dbReference type="GO" id="GO:0005886">
    <property type="term" value="C:plasma membrane"/>
    <property type="evidence" value="ECO:0007669"/>
    <property type="project" value="UniProtKB-SubCell"/>
</dbReference>
<dbReference type="InterPro" id="IPR003317">
    <property type="entry name" value="Cyt-d_oxidase_su2"/>
</dbReference>
<dbReference type="Pfam" id="PF02322">
    <property type="entry name" value="Cyt_bd_oxida_II"/>
    <property type="match status" value="1"/>
</dbReference>
<evidence type="ECO:0000256" key="4">
    <source>
        <dbReference type="ARBA" id="ARBA00022692"/>
    </source>
</evidence>
<name>A0A6B2R203_9BURK</name>
<feature type="transmembrane region" description="Helical" evidence="7">
    <location>
        <begin position="235"/>
        <end position="256"/>
    </location>
</feature>
<organism evidence="8">
    <name type="scientific">Sheuella amnicola</name>
    <dbReference type="NCBI Taxonomy" id="2707330"/>
    <lineage>
        <taxon>Bacteria</taxon>
        <taxon>Pseudomonadati</taxon>
        <taxon>Pseudomonadota</taxon>
        <taxon>Betaproteobacteria</taxon>
        <taxon>Burkholderiales</taxon>
        <taxon>Alcaligenaceae</taxon>
        <taxon>Sheuella</taxon>
    </lineage>
</organism>
<evidence type="ECO:0000256" key="2">
    <source>
        <dbReference type="ARBA" id="ARBA00007543"/>
    </source>
</evidence>
<dbReference type="GO" id="GO:0019646">
    <property type="term" value="P:aerobic electron transport chain"/>
    <property type="evidence" value="ECO:0007669"/>
    <property type="project" value="TreeGrafter"/>
</dbReference>
<evidence type="ECO:0000256" key="1">
    <source>
        <dbReference type="ARBA" id="ARBA00004651"/>
    </source>
</evidence>